<proteinExistence type="predicted"/>
<name>A0A0F6IKG9_LEPIR</name>
<organism evidence="1 2">
    <name type="scientific">Leptospira interrogans str. FPW1039</name>
    <dbReference type="NCBI Taxonomy" id="1193040"/>
    <lineage>
        <taxon>Bacteria</taxon>
        <taxon>Pseudomonadati</taxon>
        <taxon>Spirochaetota</taxon>
        <taxon>Spirochaetia</taxon>
        <taxon>Leptospirales</taxon>
        <taxon>Leptospiraceae</taxon>
        <taxon>Leptospira</taxon>
    </lineage>
</organism>
<gene>
    <name evidence="1" type="ORF">LEP1GSC079_1679</name>
</gene>
<accession>A0A0F6IKG9</accession>
<sequence>MNLEVDKYQTKLKNKINQFSTQFMSNTKWTKFFRILSINRDIIKNCFIKDVWKDGVYKINIPPIQEFSHNFYDKGIRDVLTGGPLLFKEIHWVEFPAEWEIERTMRAQILEPQKYKQDIFKIEALLNEVGLLKIEATGLRKLIVYGYI</sequence>
<protein>
    <submittedName>
        <fullName evidence="1">Uncharacterized protein</fullName>
    </submittedName>
</protein>
<evidence type="ECO:0000313" key="1">
    <source>
        <dbReference type="EMBL" id="EMJ38544.1"/>
    </source>
</evidence>
<dbReference type="EMBL" id="AKWR02000028">
    <property type="protein sequence ID" value="EMJ38544.1"/>
    <property type="molecule type" value="Genomic_DNA"/>
</dbReference>
<comment type="caution">
    <text evidence="1">The sequence shown here is derived from an EMBL/GenBank/DDBJ whole genome shotgun (WGS) entry which is preliminary data.</text>
</comment>
<dbReference type="Proteomes" id="UP000012164">
    <property type="component" value="Unassembled WGS sequence"/>
</dbReference>
<dbReference type="AlphaFoldDB" id="A0A0F6IKG9"/>
<reference evidence="1 2" key="1">
    <citation type="submission" date="2013-01" db="EMBL/GenBank/DDBJ databases">
        <authorList>
            <person name="Harkins D.M."/>
            <person name="Durkin A.S."/>
            <person name="Brinkac L.M."/>
            <person name="Haft D.H."/>
            <person name="Selengut J.D."/>
            <person name="Sanka R."/>
            <person name="DePew J."/>
            <person name="Purushe J."/>
            <person name="Peacock S.J."/>
            <person name="Thaipadungpanit J."/>
            <person name="Wuthiekanun V.W."/>
            <person name="Day N.P."/>
            <person name="Vinetz J.M."/>
            <person name="Sutton G.G."/>
            <person name="Nierman W.C."/>
            <person name="Fouts D.E."/>
        </authorList>
    </citation>
    <scope>NUCLEOTIDE SEQUENCE [LARGE SCALE GENOMIC DNA]</scope>
    <source>
        <strain evidence="1 2">FPW1039</strain>
    </source>
</reference>
<evidence type="ECO:0000313" key="2">
    <source>
        <dbReference type="Proteomes" id="UP000012164"/>
    </source>
</evidence>